<comment type="function">
    <text evidence="6">Toxic component of a toxin-antitoxin (TA) system. An RNase.</text>
</comment>
<evidence type="ECO:0000256" key="1">
    <source>
        <dbReference type="ARBA" id="ARBA00022649"/>
    </source>
</evidence>
<evidence type="ECO:0000259" key="7">
    <source>
        <dbReference type="Pfam" id="PF01850"/>
    </source>
</evidence>
<dbReference type="RefSeq" id="WP_379014577.1">
    <property type="nucleotide sequence ID" value="NZ_JBHSDC010000022.1"/>
</dbReference>
<evidence type="ECO:0000256" key="5">
    <source>
        <dbReference type="ARBA" id="ARBA00022842"/>
    </source>
</evidence>
<evidence type="ECO:0000256" key="3">
    <source>
        <dbReference type="ARBA" id="ARBA00022723"/>
    </source>
</evidence>
<protein>
    <recommendedName>
        <fullName evidence="6">Ribonuclease VapC</fullName>
        <shortName evidence="6">RNase VapC</shortName>
        <ecNumber evidence="6">3.1.-.-</ecNumber>
    </recommendedName>
    <alternativeName>
        <fullName evidence="6">Toxin VapC</fullName>
    </alternativeName>
</protein>
<comment type="caution">
    <text evidence="8">The sequence shown here is derived from an EMBL/GenBank/DDBJ whole genome shotgun (WGS) entry which is preliminary data.</text>
</comment>
<proteinExistence type="inferred from homology"/>
<evidence type="ECO:0000256" key="4">
    <source>
        <dbReference type="ARBA" id="ARBA00022801"/>
    </source>
</evidence>
<dbReference type="Proteomes" id="UP001595906">
    <property type="component" value="Unassembled WGS sequence"/>
</dbReference>
<name>A0ABV8Q0B5_9BACT</name>
<dbReference type="EMBL" id="JBHSDC010000022">
    <property type="protein sequence ID" value="MFC4232642.1"/>
    <property type="molecule type" value="Genomic_DNA"/>
</dbReference>
<feature type="binding site" evidence="6">
    <location>
        <position position="93"/>
    </location>
    <ligand>
        <name>Mg(2+)</name>
        <dbReference type="ChEBI" id="CHEBI:18420"/>
    </ligand>
</feature>
<keyword evidence="3 6" id="KW-0479">Metal-binding</keyword>
<sequence length="131" mass="15163">MILLDTSVFIDYFRKTNKNNSLLSQVLSTNERIAISVVTHFEILIGNTAQQNSFWELILENITILDYNYQLNQQAVDTQKQLIKINKRLAFQDLLIGATAIYYNYPLATLNEKHFKYITGLQLITTTTNNE</sequence>
<dbReference type="SUPFAM" id="SSF88723">
    <property type="entry name" value="PIN domain-like"/>
    <property type="match status" value="1"/>
</dbReference>
<keyword evidence="4 6" id="KW-0378">Hydrolase</keyword>
<evidence type="ECO:0000313" key="9">
    <source>
        <dbReference type="Proteomes" id="UP001595906"/>
    </source>
</evidence>
<dbReference type="HAMAP" id="MF_00265">
    <property type="entry name" value="VapC_Nob1"/>
    <property type="match status" value="1"/>
</dbReference>
<dbReference type="PANTHER" id="PTHR42740:SF1">
    <property type="entry name" value="RIBONUCLEASE VAPC3"/>
    <property type="match status" value="1"/>
</dbReference>
<comment type="similarity">
    <text evidence="6">Belongs to the PINc/VapC protein family.</text>
</comment>
<keyword evidence="2 6" id="KW-0540">Nuclease</keyword>
<comment type="cofactor">
    <cofactor evidence="6">
        <name>Mg(2+)</name>
        <dbReference type="ChEBI" id="CHEBI:18420"/>
    </cofactor>
</comment>
<organism evidence="8 9">
    <name type="scientific">Parasediminibacterium paludis</name>
    <dbReference type="NCBI Taxonomy" id="908966"/>
    <lineage>
        <taxon>Bacteria</taxon>
        <taxon>Pseudomonadati</taxon>
        <taxon>Bacteroidota</taxon>
        <taxon>Chitinophagia</taxon>
        <taxon>Chitinophagales</taxon>
        <taxon>Chitinophagaceae</taxon>
        <taxon>Parasediminibacterium</taxon>
    </lineage>
</organism>
<keyword evidence="9" id="KW-1185">Reference proteome</keyword>
<reference evidence="9" key="1">
    <citation type="journal article" date="2019" name="Int. J. Syst. Evol. Microbiol.">
        <title>The Global Catalogue of Microorganisms (GCM) 10K type strain sequencing project: providing services to taxonomists for standard genome sequencing and annotation.</title>
        <authorList>
            <consortium name="The Broad Institute Genomics Platform"/>
            <consortium name="The Broad Institute Genome Sequencing Center for Infectious Disease"/>
            <person name="Wu L."/>
            <person name="Ma J."/>
        </authorList>
    </citation>
    <scope>NUCLEOTIDE SEQUENCE [LARGE SCALE GENOMIC DNA]</scope>
    <source>
        <strain evidence="9">CECT 8010</strain>
    </source>
</reference>
<dbReference type="Gene3D" id="3.40.50.1010">
    <property type="entry name" value="5'-nuclease"/>
    <property type="match status" value="1"/>
</dbReference>
<dbReference type="InterPro" id="IPR051749">
    <property type="entry name" value="PINc/VapC_TA_RNase"/>
</dbReference>
<evidence type="ECO:0000256" key="6">
    <source>
        <dbReference type="HAMAP-Rule" id="MF_00265"/>
    </source>
</evidence>
<feature type="domain" description="PIN" evidence="7">
    <location>
        <begin position="2"/>
        <end position="116"/>
    </location>
</feature>
<gene>
    <name evidence="6" type="primary">vapC</name>
    <name evidence="8" type="ORF">ACFOW1_12130</name>
</gene>
<feature type="binding site" evidence="6">
    <location>
        <position position="5"/>
    </location>
    <ligand>
        <name>Mg(2+)</name>
        <dbReference type="ChEBI" id="CHEBI:18420"/>
    </ligand>
</feature>
<dbReference type="InterPro" id="IPR029060">
    <property type="entry name" value="PIN-like_dom_sf"/>
</dbReference>
<evidence type="ECO:0000313" key="8">
    <source>
        <dbReference type="EMBL" id="MFC4232642.1"/>
    </source>
</evidence>
<evidence type="ECO:0000256" key="2">
    <source>
        <dbReference type="ARBA" id="ARBA00022722"/>
    </source>
</evidence>
<accession>A0ABV8Q0B5</accession>
<dbReference type="InterPro" id="IPR002716">
    <property type="entry name" value="PIN_dom"/>
</dbReference>
<dbReference type="PANTHER" id="PTHR42740">
    <property type="entry name" value="RIBONUCLEASE VAPC3"/>
    <property type="match status" value="1"/>
</dbReference>
<dbReference type="InterPro" id="IPR022907">
    <property type="entry name" value="VapC_family"/>
</dbReference>
<dbReference type="EC" id="3.1.-.-" evidence="6"/>
<keyword evidence="1 6" id="KW-1277">Toxin-antitoxin system</keyword>
<dbReference type="Pfam" id="PF01850">
    <property type="entry name" value="PIN"/>
    <property type="match status" value="1"/>
</dbReference>
<keyword evidence="5 6" id="KW-0460">Magnesium</keyword>
<keyword evidence="6" id="KW-0800">Toxin</keyword>